<feature type="transmembrane region" description="Helical" evidence="1">
    <location>
        <begin position="136"/>
        <end position="156"/>
    </location>
</feature>
<dbReference type="EMBL" id="MEXR01000044">
    <property type="protein sequence ID" value="OGD08940.1"/>
    <property type="molecule type" value="Genomic_DNA"/>
</dbReference>
<dbReference type="STRING" id="1797263.A2397_05080"/>
<feature type="transmembrane region" description="Helical" evidence="1">
    <location>
        <begin position="168"/>
        <end position="198"/>
    </location>
</feature>
<feature type="transmembrane region" description="Helical" evidence="1">
    <location>
        <begin position="112"/>
        <end position="129"/>
    </location>
</feature>
<keyword evidence="1" id="KW-0472">Membrane</keyword>
<feature type="transmembrane region" description="Helical" evidence="1">
    <location>
        <begin position="270"/>
        <end position="288"/>
    </location>
</feature>
<feature type="transmembrane region" description="Helical" evidence="1">
    <location>
        <begin position="210"/>
        <end position="231"/>
    </location>
</feature>
<evidence type="ECO:0000256" key="1">
    <source>
        <dbReference type="SAM" id="Phobius"/>
    </source>
</evidence>
<keyword evidence="1" id="KW-0812">Transmembrane</keyword>
<keyword evidence="1" id="KW-1133">Transmembrane helix</keyword>
<evidence type="ECO:0000313" key="2">
    <source>
        <dbReference type="EMBL" id="OGD08940.1"/>
    </source>
</evidence>
<comment type="caution">
    <text evidence="2">The sequence shown here is derived from an EMBL/GenBank/DDBJ whole genome shotgun (WGS) entry which is preliminary data.</text>
</comment>
<proteinExistence type="predicted"/>
<evidence type="ECO:0008006" key="4">
    <source>
        <dbReference type="Google" id="ProtNLM"/>
    </source>
</evidence>
<evidence type="ECO:0000313" key="3">
    <source>
        <dbReference type="Proteomes" id="UP000176424"/>
    </source>
</evidence>
<sequence length="507" mass="57957">MQMQFYRKIDWLSVGLLTIILGLTAVFSIKFIYSFLGFDESVFVWTGFNILNGEIPYRDFLEIKPPGIFFVNALGLLLFGVNNFKLMPFLIFIPSLIGLYICLVRLGVFKLLAAILTLHYMTIVLYLPFHHTLNDVETYGLAFAVLAMVSIFLNLNNGVQLKNDFSKYLAGIFLGFSVMCKEPFVLTVIAIMGVVFVYELTIKRKQALTHLFLTIAGGITVVVVFLSYLIVNNAADAYFGTLVSEFVHSKMHSSQPATLSYAWSKLSANYYNLKVLSALVPFYIFFIFRHKLGAFSLTTIAGVILGALSITIGRNYWDHNYLMGTASLLLPAIFGGKYLSQIYFKFSKRTKILTVIVFLLFMVWPTVMLGYNFLVDVYARSYPKPVIYPDPVLSQAVQKYSTANDYILLKDNPITYVVWNRKHSNKWSTMLDSLLKLYEGESTGEKLSILRSDIETKLPKIIYLPESQIRLEQNFHMTQVLYPIINKYNYQQLHPNFYVLMNNAPRD</sequence>
<feature type="transmembrane region" description="Helical" evidence="1">
    <location>
        <begin position="88"/>
        <end position="106"/>
    </location>
</feature>
<name>A0A1F4ZRR2_9BACT</name>
<feature type="transmembrane region" description="Helical" evidence="1">
    <location>
        <begin position="12"/>
        <end position="36"/>
    </location>
</feature>
<protein>
    <recommendedName>
        <fullName evidence="4">Glycosyltransferase RgtA/B/C/D-like domain-containing protein</fullName>
    </recommendedName>
</protein>
<gene>
    <name evidence="2" type="ORF">A2397_05080</name>
</gene>
<feature type="transmembrane region" description="Helical" evidence="1">
    <location>
        <begin position="319"/>
        <end position="340"/>
    </location>
</feature>
<reference evidence="2 3" key="1">
    <citation type="journal article" date="2016" name="Nat. Commun.">
        <title>Thousands of microbial genomes shed light on interconnected biogeochemical processes in an aquifer system.</title>
        <authorList>
            <person name="Anantharaman K."/>
            <person name="Brown C.T."/>
            <person name="Hug L.A."/>
            <person name="Sharon I."/>
            <person name="Castelle C.J."/>
            <person name="Probst A.J."/>
            <person name="Thomas B.C."/>
            <person name="Singh A."/>
            <person name="Wilkins M.J."/>
            <person name="Karaoz U."/>
            <person name="Brodie E.L."/>
            <person name="Williams K.H."/>
            <person name="Hubbard S.S."/>
            <person name="Banfield J.F."/>
        </authorList>
    </citation>
    <scope>NUCLEOTIDE SEQUENCE [LARGE SCALE GENOMIC DNA]</scope>
</reference>
<dbReference type="Proteomes" id="UP000176424">
    <property type="component" value="Unassembled WGS sequence"/>
</dbReference>
<organism evidence="2 3">
    <name type="scientific">Candidatus Amesbacteria bacterium RIFOXYB1_FULL_44_23</name>
    <dbReference type="NCBI Taxonomy" id="1797263"/>
    <lineage>
        <taxon>Bacteria</taxon>
        <taxon>Candidatus Amesiibacteriota</taxon>
    </lineage>
</organism>
<dbReference type="AlphaFoldDB" id="A0A1F4ZRR2"/>
<feature type="transmembrane region" description="Helical" evidence="1">
    <location>
        <begin position="295"/>
        <end position="313"/>
    </location>
</feature>
<accession>A0A1F4ZRR2</accession>
<feature type="transmembrane region" description="Helical" evidence="1">
    <location>
        <begin position="352"/>
        <end position="374"/>
    </location>
</feature>